<evidence type="ECO:0000313" key="1">
    <source>
        <dbReference type="EMBL" id="RPA77246.1"/>
    </source>
</evidence>
<protein>
    <submittedName>
        <fullName evidence="1">Uncharacterized protein</fullName>
    </submittedName>
</protein>
<dbReference type="Proteomes" id="UP000275078">
    <property type="component" value="Unassembled WGS sequence"/>
</dbReference>
<reference evidence="1 2" key="1">
    <citation type="journal article" date="2018" name="Nat. Ecol. Evol.">
        <title>Pezizomycetes genomes reveal the molecular basis of ectomycorrhizal truffle lifestyle.</title>
        <authorList>
            <person name="Murat C."/>
            <person name="Payen T."/>
            <person name="Noel B."/>
            <person name="Kuo A."/>
            <person name="Morin E."/>
            <person name="Chen J."/>
            <person name="Kohler A."/>
            <person name="Krizsan K."/>
            <person name="Balestrini R."/>
            <person name="Da Silva C."/>
            <person name="Montanini B."/>
            <person name="Hainaut M."/>
            <person name="Levati E."/>
            <person name="Barry K.W."/>
            <person name="Belfiori B."/>
            <person name="Cichocki N."/>
            <person name="Clum A."/>
            <person name="Dockter R.B."/>
            <person name="Fauchery L."/>
            <person name="Guy J."/>
            <person name="Iotti M."/>
            <person name="Le Tacon F."/>
            <person name="Lindquist E.A."/>
            <person name="Lipzen A."/>
            <person name="Malagnac F."/>
            <person name="Mello A."/>
            <person name="Molinier V."/>
            <person name="Miyauchi S."/>
            <person name="Poulain J."/>
            <person name="Riccioni C."/>
            <person name="Rubini A."/>
            <person name="Sitrit Y."/>
            <person name="Splivallo R."/>
            <person name="Traeger S."/>
            <person name="Wang M."/>
            <person name="Zifcakova L."/>
            <person name="Wipf D."/>
            <person name="Zambonelli A."/>
            <person name="Paolocci F."/>
            <person name="Nowrousian M."/>
            <person name="Ottonello S."/>
            <person name="Baldrian P."/>
            <person name="Spatafora J.W."/>
            <person name="Henrissat B."/>
            <person name="Nagy L.G."/>
            <person name="Aury J.M."/>
            <person name="Wincker P."/>
            <person name="Grigoriev I.V."/>
            <person name="Bonfante P."/>
            <person name="Martin F.M."/>
        </authorList>
    </citation>
    <scope>NUCLEOTIDE SEQUENCE [LARGE SCALE GENOMIC DNA]</scope>
    <source>
        <strain evidence="1 2">RN42</strain>
    </source>
</reference>
<keyword evidence="2" id="KW-1185">Reference proteome</keyword>
<evidence type="ECO:0000313" key="2">
    <source>
        <dbReference type="Proteomes" id="UP000275078"/>
    </source>
</evidence>
<name>A0A3N4HVX9_ASCIM</name>
<sequence>MEYTFLNHTGSWSNPGPHVDPEVIKSFIATYHKQLSPFLSRRKLEVVSFGEDEFRISVRSHTTHEEIGIPREYQDHKVTLYSDVRGCSVLDERGPDRSTRLMFRAVDDGEFGLEVMPSIKKTEILKAFTKMHGTLIEKATESERISVMVKRIRLDESYMPKFYWTYATGQQEPAINEAAPYAIVVIISHDWVNTGDLESLYGTTFVFTSTNHQGISTTESIPIYTSRDMWLDCAGPGYSRFMPQEITPGCDSGNMTSSAIFKQEGDTDNLYMIQCKHGYEDPEVGIKCFTPTPSRLYDPHRRRFVLPAPNTQSAYERNVHDILKEEVIYTLHGISNPEDLKKYPDPHDPALESIQTGEISHIIPNVDACFVKLAFPARLGRKVADMPNVLPDTTFDQSRSWSPYQKKHYKRKSPLTLTGVYSKPDVVAQYEGKTLYKLGSATGLRVIKTEPSIEYTLHISADGTRTMQKDGLVAVKSGRKYNTCTGDDEVEKITAGDSSAMVWDEKGLLIGIVKGRWYGWNWEGGSYIVPWYKIEQGMAEAGMGKFEIVVGTLTG</sequence>
<dbReference type="AlphaFoldDB" id="A0A3N4HVX9"/>
<organism evidence="1 2">
    <name type="scientific">Ascobolus immersus RN42</name>
    <dbReference type="NCBI Taxonomy" id="1160509"/>
    <lineage>
        <taxon>Eukaryota</taxon>
        <taxon>Fungi</taxon>
        <taxon>Dikarya</taxon>
        <taxon>Ascomycota</taxon>
        <taxon>Pezizomycotina</taxon>
        <taxon>Pezizomycetes</taxon>
        <taxon>Pezizales</taxon>
        <taxon>Ascobolaceae</taxon>
        <taxon>Ascobolus</taxon>
    </lineage>
</organism>
<dbReference type="EMBL" id="ML119729">
    <property type="protein sequence ID" value="RPA77246.1"/>
    <property type="molecule type" value="Genomic_DNA"/>
</dbReference>
<accession>A0A3N4HVX9</accession>
<proteinExistence type="predicted"/>
<gene>
    <name evidence="1" type="ORF">BJ508DRAFT_364560</name>
</gene>